<feature type="compositionally biased region" description="Acidic residues" evidence="16">
    <location>
        <begin position="181"/>
        <end position="194"/>
    </location>
</feature>
<feature type="domain" description="Helicase ATP-binding" evidence="17">
    <location>
        <begin position="15"/>
        <end position="429"/>
    </location>
</feature>
<evidence type="ECO:0000256" key="12">
    <source>
        <dbReference type="ARBA" id="ARBA00023242"/>
    </source>
</evidence>
<dbReference type="NCBIfam" id="TIGR00604">
    <property type="entry name" value="rad3"/>
    <property type="match status" value="1"/>
</dbReference>
<feature type="region of interest" description="Disordered" evidence="16">
    <location>
        <begin position="274"/>
        <end position="298"/>
    </location>
</feature>
<keyword evidence="10" id="KW-0411">Iron-sulfur</keyword>
<dbReference type="GO" id="GO:0003677">
    <property type="term" value="F:DNA binding"/>
    <property type="evidence" value="ECO:0007669"/>
    <property type="project" value="InterPro"/>
</dbReference>
<comment type="cofactor">
    <cofactor evidence="1">
        <name>[4Fe-4S] cluster</name>
        <dbReference type="ChEBI" id="CHEBI:49883"/>
    </cofactor>
</comment>
<evidence type="ECO:0000256" key="10">
    <source>
        <dbReference type="ARBA" id="ARBA00023014"/>
    </source>
</evidence>
<dbReference type="AlphaFoldDB" id="A0A084W235"/>
<dbReference type="EMBL" id="KE525273">
    <property type="protein sequence ID" value="KFB44279.1"/>
    <property type="molecule type" value="Genomic_DNA"/>
</dbReference>
<dbReference type="Gene3D" id="3.40.50.300">
    <property type="entry name" value="P-loop containing nucleotide triphosphate hydrolases"/>
    <property type="match status" value="3"/>
</dbReference>
<evidence type="ECO:0000313" key="20">
    <source>
        <dbReference type="Proteomes" id="UP000030765"/>
    </source>
</evidence>
<evidence type="ECO:0000256" key="5">
    <source>
        <dbReference type="ARBA" id="ARBA00022741"/>
    </source>
</evidence>
<keyword evidence="6" id="KW-0378">Hydrolase</keyword>
<dbReference type="OrthoDB" id="267079at2759"/>
<evidence type="ECO:0000256" key="6">
    <source>
        <dbReference type="ARBA" id="ARBA00022801"/>
    </source>
</evidence>
<dbReference type="Pfam" id="PF06733">
    <property type="entry name" value="DEAD_2"/>
    <property type="match status" value="1"/>
</dbReference>
<evidence type="ECO:0000256" key="9">
    <source>
        <dbReference type="ARBA" id="ARBA00023004"/>
    </source>
</evidence>
<keyword evidence="5" id="KW-0547">Nucleotide-binding</keyword>
<evidence type="ECO:0000256" key="3">
    <source>
        <dbReference type="ARBA" id="ARBA00008435"/>
    </source>
</evidence>
<evidence type="ECO:0000256" key="16">
    <source>
        <dbReference type="SAM" id="MobiDB-lite"/>
    </source>
</evidence>
<dbReference type="InterPro" id="IPR013020">
    <property type="entry name" value="Rad3/Chl1-like"/>
</dbReference>
<feature type="compositionally biased region" description="Polar residues" evidence="16">
    <location>
        <begin position="276"/>
        <end position="287"/>
    </location>
</feature>
<evidence type="ECO:0000313" key="19">
    <source>
        <dbReference type="EnsemblMetazoa" id="ASIC012184-PA"/>
    </source>
</evidence>
<feature type="coiled-coil region" evidence="15">
    <location>
        <begin position="76"/>
        <end position="103"/>
    </location>
</feature>
<dbReference type="VEuPathDB" id="VectorBase:ASIS007143"/>
<feature type="compositionally biased region" description="Basic residues" evidence="16">
    <location>
        <begin position="539"/>
        <end position="548"/>
    </location>
</feature>
<dbReference type="GO" id="GO:0051536">
    <property type="term" value="F:iron-sulfur cluster binding"/>
    <property type="evidence" value="ECO:0007669"/>
    <property type="project" value="UniProtKB-KW"/>
</dbReference>
<evidence type="ECO:0000313" key="18">
    <source>
        <dbReference type="EMBL" id="KFB44279.1"/>
    </source>
</evidence>
<dbReference type="FunFam" id="3.40.50.300:FF:001372">
    <property type="entry name" value="ATP-dependent DNA helicase chl1"/>
    <property type="match status" value="1"/>
</dbReference>
<dbReference type="InterPro" id="IPR006555">
    <property type="entry name" value="ATP-dep_Helicase_C"/>
</dbReference>
<feature type="compositionally biased region" description="Low complexity" evidence="16">
    <location>
        <begin position="515"/>
        <end position="530"/>
    </location>
</feature>
<evidence type="ECO:0000256" key="2">
    <source>
        <dbReference type="ARBA" id="ARBA00004123"/>
    </source>
</evidence>
<dbReference type="GO" id="GO:0016818">
    <property type="term" value="F:hydrolase activity, acting on acid anhydrides, in phosphorus-containing anhydrides"/>
    <property type="evidence" value="ECO:0007669"/>
    <property type="project" value="InterPro"/>
</dbReference>
<evidence type="ECO:0000256" key="13">
    <source>
        <dbReference type="ARBA" id="ARBA00044969"/>
    </source>
</evidence>
<dbReference type="GO" id="GO:0006139">
    <property type="term" value="P:nucleobase-containing compound metabolic process"/>
    <property type="evidence" value="ECO:0007669"/>
    <property type="project" value="InterPro"/>
</dbReference>
<dbReference type="GO" id="GO:0046872">
    <property type="term" value="F:metal ion binding"/>
    <property type="evidence" value="ECO:0007669"/>
    <property type="project" value="UniProtKB-KW"/>
</dbReference>
<dbReference type="PROSITE" id="PS51193">
    <property type="entry name" value="HELICASE_ATP_BIND_2"/>
    <property type="match status" value="1"/>
</dbReference>
<dbReference type="CDD" id="cd18788">
    <property type="entry name" value="SF2_C_XPD"/>
    <property type="match status" value="1"/>
</dbReference>
<gene>
    <name evidence="18" type="ORF">ZHAS_00012184</name>
</gene>
<evidence type="ECO:0000256" key="7">
    <source>
        <dbReference type="ARBA" id="ARBA00022806"/>
    </source>
</evidence>
<reference evidence="19" key="2">
    <citation type="submission" date="2020-05" db="UniProtKB">
        <authorList>
            <consortium name="EnsemblMetazoa"/>
        </authorList>
    </citation>
    <scope>IDENTIFICATION</scope>
</reference>
<dbReference type="GO" id="GO:0034085">
    <property type="term" value="P:establishment of sister chromatid cohesion"/>
    <property type="evidence" value="ECO:0007669"/>
    <property type="project" value="TreeGrafter"/>
</dbReference>
<dbReference type="STRING" id="74873.A0A084W235"/>
<dbReference type="SMART" id="SM00488">
    <property type="entry name" value="DEXDc2"/>
    <property type="match status" value="1"/>
</dbReference>
<evidence type="ECO:0000256" key="1">
    <source>
        <dbReference type="ARBA" id="ARBA00001966"/>
    </source>
</evidence>
<keyword evidence="4" id="KW-0479">Metal-binding</keyword>
<feature type="compositionally biased region" description="Low complexity" evidence="16">
    <location>
        <begin position="552"/>
        <end position="566"/>
    </location>
</feature>
<dbReference type="VEuPathDB" id="VectorBase:ASIC012184"/>
<sequence length="917" mass="103077">MIQFKTEKDLPPPETGTDYAFPFLPYDIQLDFMQSLYTVLHNGKIGIFESPTGTGKSLSLTCGALTWLKDYERLVEDEVRAKIDHLRAEIARLEKENEVASDWITGQYNAMGQRKELGELTVFRDTLEAYKKYLLQLKDKAVLQKIRWVSAKEAADRKADTLKEESLLKQDVVLDEDEFLIPNESDDSDGDEDVEERKEELERYRPVQVIFCSRTHSQLGQVVGEVKETTHSKDLRLMSLASRQSLCINAEVRKLKSNTLINERCLELLKKGAKANGNTNGEDGSSNAKKRRKTGQKSCPYYNQRAIEGLKNGTLFEVPDIEDLVKAGTREKACPYYASRAAIPDAQMLMVPYQLILHRRTRQQSGIDLRGSVVIIDEAHNLLDTIASIHSQELSYEQLSQGKMQLAAYKARYFARFSTKNLLRINQLIFIATRLGKLLSTEVKPLGGSNETPTQGSRMVQPQELLVEGDIFNLNLTDILAFCERTHIAQKVHGFAQSCPPELLDPGASARPKVGTTSSGSSSGLKGLLKTLEEETKRKAQLKKKGRPTSKTTVEVENETNQENATPEQKSQPTGNVIRPLLSFLECLTEDSSGDSRVLLTLNGKDPAQSRMKYLLLNPEARFEEIVQSCRSVVLAGGTMQPTEELTEQIFRNCRERVTIKSYPHVVPKDAVLPIALARGPSGKEFLFNYSNRQNPEQMTELQSTLLNLCQIVPHGVVAFFSSYDYLELFCSKLEQSGNRARLEERKKIFREPRAAGQVEKTLLDYGRVAKSATGALLLSVVGGKLSEGLNFSDELGRCVVVVGLPYPNRTSPELAERMRYLDRTLAPTANVPGAAGNEYYENLCMKAVNQCIGRAVRHIRDYAAVVLLDSRYCNSDRVRRKLPVWISERLTCVERYGQAHGSLVKFFRDHKTKRGE</sequence>
<dbReference type="InterPro" id="IPR027417">
    <property type="entry name" value="P-loop_NTPase"/>
</dbReference>
<dbReference type="OMA" id="QTHQFRD"/>
<dbReference type="EMBL" id="ATLV01019483">
    <property type="status" value="NOT_ANNOTATED_CDS"/>
    <property type="molecule type" value="Genomic_DNA"/>
</dbReference>
<comment type="catalytic activity">
    <reaction evidence="14">
        <text>ATP + H2O = ADP + phosphate + H(+)</text>
        <dbReference type="Rhea" id="RHEA:13065"/>
        <dbReference type="ChEBI" id="CHEBI:15377"/>
        <dbReference type="ChEBI" id="CHEBI:15378"/>
        <dbReference type="ChEBI" id="CHEBI:30616"/>
        <dbReference type="ChEBI" id="CHEBI:43474"/>
        <dbReference type="ChEBI" id="CHEBI:456216"/>
        <dbReference type="EC" id="5.6.2.3"/>
    </reaction>
</comment>
<comment type="similarity">
    <text evidence="3">Belongs to the DEAD box helicase family. DEAH subfamily. DDX11/CHL1 sub-subfamily.</text>
</comment>
<feature type="region of interest" description="Disordered" evidence="16">
    <location>
        <begin position="181"/>
        <end position="200"/>
    </location>
</feature>
<reference evidence="18 20" key="1">
    <citation type="journal article" date="2014" name="BMC Genomics">
        <title>Genome sequence of Anopheles sinensis provides insight into genetics basis of mosquito competence for malaria parasites.</title>
        <authorList>
            <person name="Zhou D."/>
            <person name="Zhang D."/>
            <person name="Ding G."/>
            <person name="Shi L."/>
            <person name="Hou Q."/>
            <person name="Ye Y."/>
            <person name="Xu Y."/>
            <person name="Zhou H."/>
            <person name="Xiong C."/>
            <person name="Li S."/>
            <person name="Yu J."/>
            <person name="Hong S."/>
            <person name="Yu X."/>
            <person name="Zou P."/>
            <person name="Chen C."/>
            <person name="Chang X."/>
            <person name="Wang W."/>
            <person name="Lv Y."/>
            <person name="Sun Y."/>
            <person name="Ma L."/>
            <person name="Shen B."/>
            <person name="Zhu C."/>
        </authorList>
    </citation>
    <scope>NUCLEOTIDE SEQUENCE [LARGE SCALE GENOMIC DNA]</scope>
</reference>
<dbReference type="GO" id="GO:0005634">
    <property type="term" value="C:nucleus"/>
    <property type="evidence" value="ECO:0007669"/>
    <property type="project" value="UniProtKB-SubCell"/>
</dbReference>
<dbReference type="GO" id="GO:0006974">
    <property type="term" value="P:DNA damage response"/>
    <property type="evidence" value="ECO:0007669"/>
    <property type="project" value="UniProtKB-ARBA"/>
</dbReference>
<evidence type="ECO:0000259" key="17">
    <source>
        <dbReference type="PROSITE" id="PS51193"/>
    </source>
</evidence>
<dbReference type="Proteomes" id="UP000030765">
    <property type="component" value="Unassembled WGS sequence"/>
</dbReference>
<keyword evidence="7" id="KW-0347">Helicase</keyword>
<feature type="region of interest" description="Disordered" evidence="16">
    <location>
        <begin position="506"/>
        <end position="575"/>
    </location>
</feature>
<keyword evidence="20" id="KW-1185">Reference proteome</keyword>
<proteinExistence type="inferred from homology"/>
<dbReference type="PROSITE" id="PS00690">
    <property type="entry name" value="DEAH_ATP_HELICASE"/>
    <property type="match status" value="1"/>
</dbReference>
<dbReference type="SMART" id="SM00491">
    <property type="entry name" value="HELICc2"/>
    <property type="match status" value="1"/>
</dbReference>
<protein>
    <recommendedName>
        <fullName evidence="13">DNA 5'-3' helicase</fullName>
        <ecNumber evidence="13">5.6.2.3</ecNumber>
    </recommendedName>
</protein>
<dbReference type="InterPro" id="IPR006554">
    <property type="entry name" value="Helicase-like_DEXD_c2"/>
</dbReference>
<keyword evidence="11" id="KW-0413">Isomerase</keyword>
<dbReference type="InterPro" id="IPR010614">
    <property type="entry name" value="RAD3-like_helicase_DEAD"/>
</dbReference>
<dbReference type="InterPro" id="IPR045028">
    <property type="entry name" value="DinG/Rad3-like"/>
</dbReference>
<dbReference type="PANTHER" id="PTHR11472:SF41">
    <property type="entry name" value="ATP-DEPENDENT DNA HELICASE DDX11-RELATED"/>
    <property type="match status" value="1"/>
</dbReference>
<accession>A0A084W235</accession>
<evidence type="ECO:0000256" key="15">
    <source>
        <dbReference type="SAM" id="Coils"/>
    </source>
</evidence>
<dbReference type="SUPFAM" id="SSF52540">
    <property type="entry name" value="P-loop containing nucleoside triphosphate hydrolases"/>
    <property type="match status" value="1"/>
</dbReference>
<dbReference type="GO" id="GO:0005524">
    <property type="term" value="F:ATP binding"/>
    <property type="evidence" value="ECO:0007669"/>
    <property type="project" value="UniProtKB-KW"/>
</dbReference>
<dbReference type="GO" id="GO:0043139">
    <property type="term" value="F:5'-3' DNA helicase activity"/>
    <property type="evidence" value="ECO:0007669"/>
    <property type="project" value="UniProtKB-EC"/>
</dbReference>
<keyword evidence="15" id="KW-0175">Coiled coil</keyword>
<name>A0A084W235_ANOSI</name>
<evidence type="ECO:0000256" key="8">
    <source>
        <dbReference type="ARBA" id="ARBA00022840"/>
    </source>
</evidence>
<dbReference type="PANTHER" id="PTHR11472">
    <property type="entry name" value="DNA REPAIR DEAD HELICASE RAD3/XP-D SUBFAMILY MEMBER"/>
    <property type="match status" value="1"/>
</dbReference>
<dbReference type="Pfam" id="PF13307">
    <property type="entry name" value="Helicase_C_2"/>
    <property type="match status" value="1"/>
</dbReference>
<evidence type="ECO:0000256" key="14">
    <source>
        <dbReference type="ARBA" id="ARBA00048954"/>
    </source>
</evidence>
<keyword evidence="12" id="KW-0539">Nucleus</keyword>
<keyword evidence="8" id="KW-0067">ATP-binding</keyword>
<keyword evidence="9" id="KW-0408">Iron</keyword>
<dbReference type="InterPro" id="IPR014013">
    <property type="entry name" value="Helic_SF1/SF2_ATP-bd_DinG/Rad3"/>
</dbReference>
<dbReference type="InterPro" id="IPR002464">
    <property type="entry name" value="DNA/RNA_helicase_DEAH_CS"/>
</dbReference>
<dbReference type="EC" id="5.6.2.3" evidence="13"/>
<comment type="subcellular location">
    <subcellularLocation>
        <location evidence="2">Nucleus</location>
    </subcellularLocation>
</comment>
<organism evidence="18">
    <name type="scientific">Anopheles sinensis</name>
    <name type="common">Mosquito</name>
    <dbReference type="NCBI Taxonomy" id="74873"/>
    <lineage>
        <taxon>Eukaryota</taxon>
        <taxon>Metazoa</taxon>
        <taxon>Ecdysozoa</taxon>
        <taxon>Arthropoda</taxon>
        <taxon>Hexapoda</taxon>
        <taxon>Insecta</taxon>
        <taxon>Pterygota</taxon>
        <taxon>Neoptera</taxon>
        <taxon>Endopterygota</taxon>
        <taxon>Diptera</taxon>
        <taxon>Nematocera</taxon>
        <taxon>Culicoidea</taxon>
        <taxon>Culicidae</taxon>
        <taxon>Anophelinae</taxon>
        <taxon>Anopheles</taxon>
    </lineage>
</organism>
<dbReference type="EnsemblMetazoa" id="ASIC012184-RA">
    <property type="protein sequence ID" value="ASIC012184-PA"/>
    <property type="gene ID" value="ASIC012184"/>
</dbReference>
<evidence type="ECO:0000256" key="11">
    <source>
        <dbReference type="ARBA" id="ARBA00023235"/>
    </source>
</evidence>
<evidence type="ECO:0000256" key="4">
    <source>
        <dbReference type="ARBA" id="ARBA00022723"/>
    </source>
</evidence>